<evidence type="ECO:0000313" key="3">
    <source>
        <dbReference type="Proteomes" id="UP000219689"/>
    </source>
</evidence>
<dbReference type="RefSeq" id="WP_097378272.1">
    <property type="nucleotide sequence ID" value="NZ_NXNI01000001.1"/>
</dbReference>
<dbReference type="Proteomes" id="UP000219689">
    <property type="component" value="Unassembled WGS sequence"/>
</dbReference>
<feature type="region of interest" description="Disordered" evidence="1">
    <location>
        <begin position="1"/>
        <end position="23"/>
    </location>
</feature>
<dbReference type="EMBL" id="NXNI01000001">
    <property type="protein sequence ID" value="PCR89324.1"/>
    <property type="molecule type" value="Genomic_DNA"/>
</dbReference>
<keyword evidence="3" id="KW-1185">Reference proteome</keyword>
<dbReference type="OrthoDB" id="350537at2157"/>
<gene>
    <name evidence="2" type="ORF">CP557_01485</name>
</gene>
<protein>
    <submittedName>
        <fullName evidence="2">Uncharacterized protein</fullName>
    </submittedName>
</protein>
<evidence type="ECO:0000313" key="2">
    <source>
        <dbReference type="EMBL" id="PCR89324.1"/>
    </source>
</evidence>
<sequence length="133" mass="14558">MSDTDTTPSITEASHERDSDGELLATTETVEIHDQEYEVEIYPATTGQRNEWTKRLEDEPEELSDELTADLLDEFAVHEPEDFGADSWDDVRPAVTDALGNAVLATLFDAGDPDVFVEALEEAAQGATEGNQA</sequence>
<name>A0A2A5QR95_9EURY</name>
<feature type="compositionally biased region" description="Polar residues" evidence="1">
    <location>
        <begin position="1"/>
        <end position="12"/>
    </location>
</feature>
<reference evidence="2 3" key="1">
    <citation type="submission" date="2017-09" db="EMBL/GenBank/DDBJ databases">
        <title>Genome sequences of Natrinema ejinorence JCM 13890T.</title>
        <authorList>
            <person name="Roh S.W."/>
            <person name="Kim Y.B."/>
            <person name="Kim J.Y."/>
        </authorList>
    </citation>
    <scope>NUCLEOTIDE SEQUENCE [LARGE SCALE GENOMIC DNA]</scope>
    <source>
        <strain evidence="2 3">JCM 13890</strain>
    </source>
</reference>
<dbReference type="AlphaFoldDB" id="A0A2A5QR95"/>
<comment type="caution">
    <text evidence="2">The sequence shown here is derived from an EMBL/GenBank/DDBJ whole genome shotgun (WGS) entry which is preliminary data.</text>
</comment>
<proteinExistence type="predicted"/>
<organism evidence="2 3">
    <name type="scientific">Natrinema ejinorense</name>
    <dbReference type="NCBI Taxonomy" id="373386"/>
    <lineage>
        <taxon>Archaea</taxon>
        <taxon>Methanobacteriati</taxon>
        <taxon>Methanobacteriota</taxon>
        <taxon>Stenosarchaea group</taxon>
        <taxon>Halobacteria</taxon>
        <taxon>Halobacteriales</taxon>
        <taxon>Natrialbaceae</taxon>
        <taxon>Natrinema</taxon>
    </lineage>
</organism>
<evidence type="ECO:0000256" key="1">
    <source>
        <dbReference type="SAM" id="MobiDB-lite"/>
    </source>
</evidence>
<accession>A0A2A5QR95</accession>